<evidence type="ECO:0000313" key="2">
    <source>
        <dbReference type="Proteomes" id="UP001055072"/>
    </source>
</evidence>
<sequence>MTDYYIYPYLQAAHFTHSPFAIMPSPASTESPYGPRIPRLIEVPHLDEETFQLFNRAITQAEKIPSCTTTPLPSCPISDGILKYIMYTVPKPPRRKEVIDLTQKFPLQVPSPPNRLGLRSPFVSSSPRPHKRPVQFIAPTPPWSPDAFPDAPSVSITRTPSATQSTPSPKEEFTIDSIFPDIESATLSVQNIPLSLNKQNPKTTSTRRVATASVRRRRRPRNSTCIVPSPPPPEPTQDLSASGKRTFDQFALDTFYLLHQHARKPRGLATFTGLPIDLCRSIFSQLYRHPPWLSRSHMMGCWKYMENFGRSERPGDKKSVQIPKEVGWQCLNIGSEVGKSWVMYDAIEERDGQFVLKFAPDSGIPISAVLDFQHNTLYPWVEYDAATKQYSINCFTIPIPVSFKFPETIPFGLAKQTGVPVRLTAEGIWTVNDGHRMLFDEEKVKTNPSVRDVTLQLVWPGYLPVYRKVHLSVTCTRQEFARIICTEMLVWAAISYNSQFSQECEHWSLRNMAFMETLWLVSASKWECGLWTVELHLS</sequence>
<gene>
    <name evidence="1" type="ORF">BDY19DRAFT_956291</name>
</gene>
<dbReference type="EMBL" id="MU274919">
    <property type="protein sequence ID" value="KAI0087136.1"/>
    <property type="molecule type" value="Genomic_DNA"/>
</dbReference>
<dbReference type="Proteomes" id="UP001055072">
    <property type="component" value="Unassembled WGS sequence"/>
</dbReference>
<protein>
    <submittedName>
        <fullName evidence="1">Uncharacterized protein</fullName>
    </submittedName>
</protein>
<name>A0ACB8TYR5_9APHY</name>
<keyword evidence="2" id="KW-1185">Reference proteome</keyword>
<accession>A0ACB8TYR5</accession>
<comment type="caution">
    <text evidence="1">The sequence shown here is derived from an EMBL/GenBank/DDBJ whole genome shotgun (WGS) entry which is preliminary data.</text>
</comment>
<proteinExistence type="predicted"/>
<organism evidence="1 2">
    <name type="scientific">Irpex rosettiformis</name>
    <dbReference type="NCBI Taxonomy" id="378272"/>
    <lineage>
        <taxon>Eukaryota</taxon>
        <taxon>Fungi</taxon>
        <taxon>Dikarya</taxon>
        <taxon>Basidiomycota</taxon>
        <taxon>Agaricomycotina</taxon>
        <taxon>Agaricomycetes</taxon>
        <taxon>Polyporales</taxon>
        <taxon>Irpicaceae</taxon>
        <taxon>Irpex</taxon>
    </lineage>
</organism>
<reference evidence="1" key="1">
    <citation type="journal article" date="2021" name="Environ. Microbiol.">
        <title>Gene family expansions and transcriptome signatures uncover fungal adaptations to wood decay.</title>
        <authorList>
            <person name="Hage H."/>
            <person name="Miyauchi S."/>
            <person name="Viragh M."/>
            <person name="Drula E."/>
            <person name="Min B."/>
            <person name="Chaduli D."/>
            <person name="Navarro D."/>
            <person name="Favel A."/>
            <person name="Norest M."/>
            <person name="Lesage-Meessen L."/>
            <person name="Balint B."/>
            <person name="Merenyi Z."/>
            <person name="de Eugenio L."/>
            <person name="Morin E."/>
            <person name="Martinez A.T."/>
            <person name="Baldrian P."/>
            <person name="Stursova M."/>
            <person name="Martinez M.J."/>
            <person name="Novotny C."/>
            <person name="Magnuson J.K."/>
            <person name="Spatafora J.W."/>
            <person name="Maurice S."/>
            <person name="Pangilinan J."/>
            <person name="Andreopoulos W."/>
            <person name="LaButti K."/>
            <person name="Hundley H."/>
            <person name="Na H."/>
            <person name="Kuo A."/>
            <person name="Barry K."/>
            <person name="Lipzen A."/>
            <person name="Henrissat B."/>
            <person name="Riley R."/>
            <person name="Ahrendt S."/>
            <person name="Nagy L.G."/>
            <person name="Grigoriev I.V."/>
            <person name="Martin F."/>
            <person name="Rosso M.N."/>
        </authorList>
    </citation>
    <scope>NUCLEOTIDE SEQUENCE</scope>
    <source>
        <strain evidence="1">CBS 384.51</strain>
    </source>
</reference>
<evidence type="ECO:0000313" key="1">
    <source>
        <dbReference type="EMBL" id="KAI0087136.1"/>
    </source>
</evidence>